<name>A0A9D1W8X0_9SPHI</name>
<evidence type="ECO:0000313" key="4">
    <source>
        <dbReference type="EMBL" id="HIX54800.1"/>
    </source>
</evidence>
<evidence type="ECO:0000256" key="2">
    <source>
        <dbReference type="ARBA" id="ARBA00023235"/>
    </source>
</evidence>
<dbReference type="GO" id="GO:0001522">
    <property type="term" value="P:pseudouridine synthesis"/>
    <property type="evidence" value="ECO:0007669"/>
    <property type="project" value="InterPro"/>
</dbReference>
<dbReference type="InterPro" id="IPR006224">
    <property type="entry name" value="PsdUridine_synth_RluA-like_CS"/>
</dbReference>
<dbReference type="GO" id="GO:0003723">
    <property type="term" value="F:RNA binding"/>
    <property type="evidence" value="ECO:0007669"/>
    <property type="project" value="InterPro"/>
</dbReference>
<reference evidence="4" key="1">
    <citation type="journal article" date="2021" name="PeerJ">
        <title>Extensive microbial diversity within the chicken gut microbiome revealed by metagenomics and culture.</title>
        <authorList>
            <person name="Gilroy R."/>
            <person name="Ravi A."/>
            <person name="Getino M."/>
            <person name="Pursley I."/>
            <person name="Horton D.L."/>
            <person name="Alikhan N.F."/>
            <person name="Baker D."/>
            <person name="Gharbi K."/>
            <person name="Hall N."/>
            <person name="Watson M."/>
            <person name="Adriaenssens E.M."/>
            <person name="Foster-Nyarko E."/>
            <person name="Jarju S."/>
            <person name="Secka A."/>
            <person name="Antonio M."/>
            <person name="Oren A."/>
            <person name="Chaudhuri R.R."/>
            <person name="La Ragione R."/>
            <person name="Hildebrand F."/>
            <person name="Pallen M.J."/>
        </authorList>
    </citation>
    <scope>NUCLEOTIDE SEQUENCE</scope>
    <source>
        <strain evidence="4">1719</strain>
    </source>
</reference>
<dbReference type="GO" id="GO:0009982">
    <property type="term" value="F:pseudouridine synthase activity"/>
    <property type="evidence" value="ECO:0007669"/>
    <property type="project" value="InterPro"/>
</dbReference>
<dbReference type="Proteomes" id="UP000824156">
    <property type="component" value="Unassembled WGS sequence"/>
</dbReference>
<dbReference type="InterPro" id="IPR020103">
    <property type="entry name" value="PsdUridine_synth_cat_dom_sf"/>
</dbReference>
<dbReference type="GO" id="GO:0006396">
    <property type="term" value="P:RNA processing"/>
    <property type="evidence" value="ECO:0007669"/>
    <property type="project" value="UniProtKB-ARBA"/>
</dbReference>
<dbReference type="PANTHER" id="PTHR21600:SF83">
    <property type="entry name" value="PSEUDOURIDYLATE SYNTHASE RPUSD4, MITOCHONDRIAL"/>
    <property type="match status" value="1"/>
</dbReference>
<dbReference type="PROSITE" id="PS01129">
    <property type="entry name" value="PSI_RLU"/>
    <property type="match status" value="1"/>
</dbReference>
<organism evidence="4 5">
    <name type="scientific">Candidatus Sphingobacterium stercoripullorum</name>
    <dbReference type="NCBI Taxonomy" id="2838759"/>
    <lineage>
        <taxon>Bacteria</taxon>
        <taxon>Pseudomonadati</taxon>
        <taxon>Bacteroidota</taxon>
        <taxon>Sphingobacteriia</taxon>
        <taxon>Sphingobacteriales</taxon>
        <taxon>Sphingobacteriaceae</taxon>
        <taxon>Sphingobacterium</taxon>
    </lineage>
</organism>
<evidence type="ECO:0000259" key="3">
    <source>
        <dbReference type="Pfam" id="PF00849"/>
    </source>
</evidence>
<dbReference type="GO" id="GO:0140098">
    <property type="term" value="F:catalytic activity, acting on RNA"/>
    <property type="evidence" value="ECO:0007669"/>
    <property type="project" value="UniProtKB-ARBA"/>
</dbReference>
<dbReference type="CDD" id="cd02869">
    <property type="entry name" value="PseudoU_synth_RluA_like"/>
    <property type="match status" value="1"/>
</dbReference>
<dbReference type="AlphaFoldDB" id="A0A9D1W8X0"/>
<dbReference type="InterPro" id="IPR050188">
    <property type="entry name" value="RluA_PseudoU_synthase"/>
</dbReference>
<comment type="caution">
    <text evidence="4">The sequence shown here is derived from an EMBL/GenBank/DDBJ whole genome shotgun (WGS) entry which is preliminary data.</text>
</comment>
<feature type="domain" description="Pseudouridine synthase RsuA/RluA-like" evidence="3">
    <location>
        <begin position="24"/>
        <end position="180"/>
    </location>
</feature>
<sequence>MSAKVGGRRVIELDDQDVVYEDNHLIGINKEAGDLVQGDETGDMPLVEALEHYLKEKYNKPFKAFVGMIHRLDRPVSGLVLFGKTSKAQVRVQKLFKDRKIIKTYIAIVRNPPPKNQDSLKHYLVRNSQKRVTYAYDTEKKSGKVAELDYELIGQLNSYYVLRIKLITGRTHQIRAQLSAIGCPIVGDNKYGYPRGGRKRTICLHGYALEFTHPVRKEQVTMRAPIPRDDFWEKFMPIFNELDASPL</sequence>
<reference evidence="4" key="2">
    <citation type="submission" date="2021-04" db="EMBL/GenBank/DDBJ databases">
        <authorList>
            <person name="Gilroy R."/>
        </authorList>
    </citation>
    <scope>NUCLEOTIDE SEQUENCE</scope>
    <source>
        <strain evidence="4">1719</strain>
    </source>
</reference>
<accession>A0A9D1W8X0</accession>
<dbReference type="EMBL" id="DXEZ01000202">
    <property type="protein sequence ID" value="HIX54800.1"/>
    <property type="molecule type" value="Genomic_DNA"/>
</dbReference>
<protein>
    <submittedName>
        <fullName evidence="4">RluA family pseudouridine synthase</fullName>
    </submittedName>
</protein>
<dbReference type="Pfam" id="PF00849">
    <property type="entry name" value="PseudoU_synth_2"/>
    <property type="match status" value="1"/>
</dbReference>
<evidence type="ECO:0000313" key="5">
    <source>
        <dbReference type="Proteomes" id="UP000824156"/>
    </source>
</evidence>
<dbReference type="Gene3D" id="3.30.2350.10">
    <property type="entry name" value="Pseudouridine synthase"/>
    <property type="match status" value="1"/>
</dbReference>
<dbReference type="SUPFAM" id="SSF55120">
    <property type="entry name" value="Pseudouridine synthase"/>
    <property type="match status" value="1"/>
</dbReference>
<gene>
    <name evidence="4" type="ORF">H9853_07220</name>
</gene>
<dbReference type="InterPro" id="IPR006145">
    <property type="entry name" value="PsdUridine_synth_RsuA/RluA"/>
</dbReference>
<comment type="similarity">
    <text evidence="1">Belongs to the pseudouridine synthase RluA family.</text>
</comment>
<proteinExistence type="inferred from homology"/>
<dbReference type="PANTHER" id="PTHR21600">
    <property type="entry name" value="MITOCHONDRIAL RNA PSEUDOURIDINE SYNTHASE"/>
    <property type="match status" value="1"/>
</dbReference>
<keyword evidence="2" id="KW-0413">Isomerase</keyword>
<evidence type="ECO:0000256" key="1">
    <source>
        <dbReference type="ARBA" id="ARBA00010876"/>
    </source>
</evidence>